<sequence>MSTYSLRVERKQRETDDCASLWLSVPTDLRSAFAHRPGQFIAVSAEINGEEVTRQYSLSSAPDDSRGIRITVKKIPGGRMSSWLVDRVNEGDRIEVAAPRGRFFRPLDRAHRVLLLAAGSGIAPILPIAQKLLADGVGHRITLAYGSRALDDIILRKDVDELPNIFRTCALEHVLSRPGPTWDGPRGRLDSAYLLSRQDLWDGNASHLPLIVYLCGPESFMDAAEAFFLSHGVDASAIRRESFDLVLEDDADEPPLFVAGTEEVGEPSAICEEIVANVGGEETRVVPEPDETILAALIRGEAPVPFSCQEGTCSSCIAKIKKGSASVRSGVLKTLRQDDLDEGLLLACLARPASRHILIDFDDI</sequence>
<geneLocation type="plasmid" evidence="4">
    <name>pJM105</name>
</geneLocation>
<dbReference type="PANTHER" id="PTHR47354:SF5">
    <property type="entry name" value="PROTEIN RFBI"/>
    <property type="match status" value="1"/>
</dbReference>
<evidence type="ECO:0000259" key="3">
    <source>
        <dbReference type="PROSITE" id="PS51384"/>
    </source>
</evidence>
<evidence type="ECO:0000313" key="4">
    <source>
        <dbReference type="EMBL" id="ALS39168.1"/>
    </source>
</evidence>
<dbReference type="InterPro" id="IPR001709">
    <property type="entry name" value="Flavoprot_Pyr_Nucl_cyt_Rdtase"/>
</dbReference>
<dbReference type="PROSITE" id="PS51085">
    <property type="entry name" value="2FE2S_FER_2"/>
    <property type="match status" value="1"/>
</dbReference>
<dbReference type="Pfam" id="PF00111">
    <property type="entry name" value="Fer2"/>
    <property type="match status" value="1"/>
</dbReference>
<dbReference type="SUPFAM" id="SSF52343">
    <property type="entry name" value="Ferredoxin reductase-like, C-terminal NADP-linked domain"/>
    <property type="match status" value="1"/>
</dbReference>
<protein>
    <submittedName>
        <fullName evidence="4">PaaE</fullName>
    </submittedName>
</protein>
<dbReference type="InterPro" id="IPR001041">
    <property type="entry name" value="2Fe-2S_ferredoxin-type"/>
</dbReference>
<dbReference type="SUPFAM" id="SSF54292">
    <property type="entry name" value="2Fe-2S ferredoxin-like"/>
    <property type="match status" value="1"/>
</dbReference>
<keyword evidence="4" id="KW-0614">Plasmid</keyword>
<dbReference type="EMBL" id="KT950741">
    <property type="protein sequence ID" value="ALS39168.1"/>
    <property type="molecule type" value="Genomic_DNA"/>
</dbReference>
<dbReference type="InterPro" id="IPR001433">
    <property type="entry name" value="OxRdtase_FAD/NAD-bd"/>
</dbReference>
<dbReference type="PROSITE" id="PS51384">
    <property type="entry name" value="FAD_FR"/>
    <property type="match status" value="1"/>
</dbReference>
<dbReference type="InterPro" id="IPR006058">
    <property type="entry name" value="2Fe2S_fd_BS"/>
</dbReference>
<dbReference type="PRINTS" id="PR00371">
    <property type="entry name" value="FPNCR"/>
</dbReference>
<dbReference type="InterPro" id="IPR039261">
    <property type="entry name" value="FNR_nucleotide-bd"/>
</dbReference>
<evidence type="ECO:0000259" key="2">
    <source>
        <dbReference type="PROSITE" id="PS51085"/>
    </source>
</evidence>
<dbReference type="InterPro" id="IPR008333">
    <property type="entry name" value="Cbr1-like_FAD-bd_dom"/>
</dbReference>
<organism evidence="4">
    <name type="scientific">Escherichia coli</name>
    <dbReference type="NCBI Taxonomy" id="562"/>
    <lineage>
        <taxon>Bacteria</taxon>
        <taxon>Pseudomonadati</taxon>
        <taxon>Pseudomonadota</taxon>
        <taxon>Gammaproteobacteria</taxon>
        <taxon>Enterobacterales</taxon>
        <taxon>Enterobacteriaceae</taxon>
        <taxon>Escherichia</taxon>
    </lineage>
</organism>
<comment type="cofactor">
    <cofactor evidence="1">
        <name>[2Fe-2S] cluster</name>
        <dbReference type="ChEBI" id="CHEBI:190135"/>
    </cofactor>
</comment>
<dbReference type="SUPFAM" id="SSF63380">
    <property type="entry name" value="Riboflavin synthase domain-like"/>
    <property type="match status" value="1"/>
</dbReference>
<name>A0A0U2WUI4_ECOLX</name>
<dbReference type="GO" id="GO:0016491">
    <property type="term" value="F:oxidoreductase activity"/>
    <property type="evidence" value="ECO:0007669"/>
    <property type="project" value="InterPro"/>
</dbReference>
<accession>A0A0U2WUI4</accession>
<dbReference type="CDD" id="cd06214">
    <property type="entry name" value="PA_degradation_oxidoreductase_like"/>
    <property type="match status" value="1"/>
</dbReference>
<dbReference type="InterPro" id="IPR050415">
    <property type="entry name" value="MRET"/>
</dbReference>
<reference evidence="4" key="1">
    <citation type="submission" date="2015-10" db="EMBL/GenBank/DDBJ databases">
        <title>Effective heterologous utilization of chloromethane and dichloromethane is uncorrelated in Methylobacterium species.</title>
        <authorList>
            <person name="Michener J.K."/>
            <person name="Vuilleumier S."/>
            <person name="Bringel F."/>
            <person name="Marx C.J."/>
        </authorList>
    </citation>
    <scope>NUCLEOTIDE SEQUENCE</scope>
    <source>
        <strain evidence="4">10-Beta</strain>
        <plasmid evidence="4">pJM105</plasmid>
    </source>
</reference>
<dbReference type="InterPro" id="IPR017927">
    <property type="entry name" value="FAD-bd_FR_type"/>
</dbReference>
<feature type="domain" description="FAD-binding FR-type" evidence="3">
    <location>
        <begin position="1"/>
        <end position="106"/>
    </location>
</feature>
<dbReference type="GO" id="GO:0051537">
    <property type="term" value="F:2 iron, 2 sulfur cluster binding"/>
    <property type="evidence" value="ECO:0007669"/>
    <property type="project" value="InterPro"/>
</dbReference>
<dbReference type="InterPro" id="IPR012675">
    <property type="entry name" value="Beta-grasp_dom_sf"/>
</dbReference>
<dbReference type="PANTHER" id="PTHR47354">
    <property type="entry name" value="NADH OXIDOREDUCTASE HCR"/>
    <property type="match status" value="1"/>
</dbReference>
<dbReference type="InterPro" id="IPR017938">
    <property type="entry name" value="Riboflavin_synthase-like_b-brl"/>
</dbReference>
<dbReference type="PROSITE" id="PS00197">
    <property type="entry name" value="2FE2S_FER_1"/>
    <property type="match status" value="1"/>
</dbReference>
<dbReference type="PRINTS" id="PR00410">
    <property type="entry name" value="PHEHYDRXLASE"/>
</dbReference>
<dbReference type="Gene3D" id="3.10.20.30">
    <property type="match status" value="1"/>
</dbReference>
<dbReference type="Pfam" id="PF00175">
    <property type="entry name" value="NAD_binding_1"/>
    <property type="match status" value="1"/>
</dbReference>
<dbReference type="Gene3D" id="3.40.50.80">
    <property type="entry name" value="Nucleotide-binding domain of ferredoxin-NADP reductase (FNR) module"/>
    <property type="match status" value="1"/>
</dbReference>
<feature type="domain" description="2Fe-2S ferredoxin-type" evidence="2">
    <location>
        <begin position="272"/>
        <end position="364"/>
    </location>
</feature>
<dbReference type="AlphaFoldDB" id="A0A0U2WUI4"/>
<evidence type="ECO:0000256" key="1">
    <source>
        <dbReference type="ARBA" id="ARBA00034078"/>
    </source>
</evidence>
<gene>
    <name evidence="4" type="primary">paaE</name>
</gene>
<proteinExistence type="predicted"/>
<dbReference type="InterPro" id="IPR036010">
    <property type="entry name" value="2Fe-2S_ferredoxin-like_sf"/>
</dbReference>
<dbReference type="Gene3D" id="2.40.30.10">
    <property type="entry name" value="Translation factors"/>
    <property type="match status" value="1"/>
</dbReference>
<dbReference type="CDD" id="cd00207">
    <property type="entry name" value="fer2"/>
    <property type="match status" value="1"/>
</dbReference>
<dbReference type="Pfam" id="PF00970">
    <property type="entry name" value="FAD_binding_6"/>
    <property type="match status" value="1"/>
</dbReference>